<evidence type="ECO:0000256" key="8">
    <source>
        <dbReference type="ARBA" id="ARBA00031306"/>
    </source>
</evidence>
<keyword evidence="12" id="KW-1003">Cell membrane</keyword>
<comment type="function">
    <text evidence="12">Flavin transferase that catalyzes the transfer of the FMN moiety of FAD and its covalent binding to the hydroxyl group of a threonine residue in a target flavoprotein.</text>
</comment>
<evidence type="ECO:0000313" key="13">
    <source>
        <dbReference type="EMBL" id="RFN59841.1"/>
    </source>
</evidence>
<protein>
    <recommendedName>
        <fullName evidence="2 10">FAD:protein FMN transferase</fullName>
        <ecNumber evidence="1 10">2.7.1.180</ecNumber>
    </recommendedName>
    <alternativeName>
        <fullName evidence="8 10">Flavin transferase</fullName>
    </alternativeName>
</protein>
<dbReference type="GO" id="GO:0005886">
    <property type="term" value="C:plasma membrane"/>
    <property type="evidence" value="ECO:0007669"/>
    <property type="project" value="UniProtKB-SubCell"/>
</dbReference>
<evidence type="ECO:0000256" key="4">
    <source>
        <dbReference type="ARBA" id="ARBA00022679"/>
    </source>
</evidence>
<reference evidence="13 14" key="1">
    <citation type="journal article" date="2007" name="Int. J. Syst. Evol. Microbiol.">
        <title>Marixanthomonas ophiurae gen. nov., sp. nov., a marine bacterium of the family Flavobacteriaceae isolated from a deep-sea brittle star.</title>
        <authorList>
            <person name="Romanenko L.A."/>
            <person name="Uchino M."/>
            <person name="Frolova G.M."/>
            <person name="Mikhailov V.V."/>
        </authorList>
    </citation>
    <scope>NUCLEOTIDE SEQUENCE [LARGE SCALE GENOMIC DNA]</scope>
    <source>
        <strain evidence="13 14">KMM 3046</strain>
    </source>
</reference>
<keyword evidence="6 10" id="KW-0274">FAD</keyword>
<dbReference type="Pfam" id="PF02424">
    <property type="entry name" value="ApbE"/>
    <property type="match status" value="1"/>
</dbReference>
<comment type="catalytic activity">
    <reaction evidence="9 10 12">
        <text>L-threonyl-[protein] + FAD = FMN-L-threonyl-[protein] + AMP + H(+)</text>
        <dbReference type="Rhea" id="RHEA:36847"/>
        <dbReference type="Rhea" id="RHEA-COMP:11060"/>
        <dbReference type="Rhea" id="RHEA-COMP:11061"/>
        <dbReference type="ChEBI" id="CHEBI:15378"/>
        <dbReference type="ChEBI" id="CHEBI:30013"/>
        <dbReference type="ChEBI" id="CHEBI:57692"/>
        <dbReference type="ChEBI" id="CHEBI:74257"/>
        <dbReference type="ChEBI" id="CHEBI:456215"/>
        <dbReference type="EC" id="2.7.1.180"/>
    </reaction>
</comment>
<dbReference type="PIRSF" id="PIRSF006268">
    <property type="entry name" value="ApbE"/>
    <property type="match status" value="1"/>
</dbReference>
<dbReference type="EC" id="2.7.1.180" evidence="1 10"/>
<name>A0A3E1QCH2_9FLAO</name>
<dbReference type="InterPro" id="IPR003374">
    <property type="entry name" value="ApbE-like_sf"/>
</dbReference>
<feature type="signal peptide" evidence="12">
    <location>
        <begin position="1"/>
        <end position="20"/>
    </location>
</feature>
<accession>A0A3E1QCH2</accession>
<evidence type="ECO:0000256" key="2">
    <source>
        <dbReference type="ARBA" id="ARBA00016337"/>
    </source>
</evidence>
<dbReference type="GO" id="GO:0046872">
    <property type="term" value="F:metal ion binding"/>
    <property type="evidence" value="ECO:0007669"/>
    <property type="project" value="UniProtKB-UniRule"/>
</dbReference>
<feature type="binding site" evidence="11">
    <location>
        <position position="165"/>
    </location>
    <ligand>
        <name>Mg(2+)</name>
        <dbReference type="ChEBI" id="CHEBI:18420"/>
    </ligand>
</feature>
<comment type="similarity">
    <text evidence="10 12">Belongs to the ApbE family.</text>
</comment>
<dbReference type="EMBL" id="QVID01000001">
    <property type="protein sequence ID" value="RFN59841.1"/>
    <property type="molecule type" value="Genomic_DNA"/>
</dbReference>
<feature type="chain" id="PRO_5017495111" description="FAD:protein FMN transferase" evidence="12">
    <location>
        <begin position="21"/>
        <end position="334"/>
    </location>
</feature>
<gene>
    <name evidence="13" type="ORF">DZ858_07275</name>
</gene>
<feature type="binding site" evidence="11">
    <location>
        <position position="284"/>
    </location>
    <ligand>
        <name>Mg(2+)</name>
        <dbReference type="ChEBI" id="CHEBI:18420"/>
    </ligand>
</feature>
<evidence type="ECO:0000256" key="3">
    <source>
        <dbReference type="ARBA" id="ARBA00022630"/>
    </source>
</evidence>
<sequence>MKYLLIIVSFFLLISCTENTQEEAHIEGKAFGTTYHIKYYSQEEFDAQKDIDSIVELVNESVSTYIPDSDISKINRGDSSIVVDNIFKDVFILSEEIHSKSNGYFDPTIGVLRNAYGFGDVKPLQEIDSTTLDSLMQFVGFDKVKLTSENTIQKKYSQIYFDFNAIAKGYGIDVIGSYLESRGVSNYLVELGGEVLAKGTNLSKQKPWTVGIEAINSDIDNRSFAETIPLKNQAMASSGNYRKFRVDSLTGKKYVHTINPLTGKAEQSDITSATVIAPTCALADAYATSFMALGLEKSEKLLQQLPNIEAYLSYNDSTGRAQVFKTAGFKDLKK</sequence>
<evidence type="ECO:0000256" key="10">
    <source>
        <dbReference type="PIRNR" id="PIRNR006268"/>
    </source>
</evidence>
<evidence type="ECO:0000256" key="7">
    <source>
        <dbReference type="ARBA" id="ARBA00022842"/>
    </source>
</evidence>
<keyword evidence="12" id="KW-0997">Cell inner membrane</keyword>
<comment type="cofactor">
    <cofactor evidence="11">
        <name>Mg(2+)</name>
        <dbReference type="ChEBI" id="CHEBI:18420"/>
    </cofactor>
    <cofactor evidence="11">
        <name>Mn(2+)</name>
        <dbReference type="ChEBI" id="CHEBI:29035"/>
    </cofactor>
    <text evidence="11">Magnesium. Can also use manganese.</text>
</comment>
<dbReference type="Gene3D" id="3.10.520.10">
    <property type="entry name" value="ApbE-like domains"/>
    <property type="match status" value="1"/>
</dbReference>
<keyword evidence="14" id="KW-1185">Reference proteome</keyword>
<dbReference type="OrthoDB" id="9778595at2"/>
<evidence type="ECO:0000256" key="6">
    <source>
        <dbReference type="ARBA" id="ARBA00022827"/>
    </source>
</evidence>
<keyword evidence="3 10" id="KW-0285">Flavoprotein</keyword>
<evidence type="ECO:0000313" key="14">
    <source>
        <dbReference type="Proteomes" id="UP000261082"/>
    </source>
</evidence>
<proteinExistence type="inferred from homology"/>
<evidence type="ECO:0000256" key="9">
    <source>
        <dbReference type="ARBA" id="ARBA00048540"/>
    </source>
</evidence>
<dbReference type="AlphaFoldDB" id="A0A3E1QCH2"/>
<keyword evidence="12" id="KW-0472">Membrane</keyword>
<keyword evidence="7 10" id="KW-0460">Magnesium</keyword>
<dbReference type="PROSITE" id="PS51257">
    <property type="entry name" value="PROKAR_LIPOPROTEIN"/>
    <property type="match status" value="1"/>
</dbReference>
<organism evidence="13 14">
    <name type="scientific">Marixanthomonas ophiurae</name>
    <dbReference type="NCBI Taxonomy" id="387659"/>
    <lineage>
        <taxon>Bacteria</taxon>
        <taxon>Pseudomonadati</taxon>
        <taxon>Bacteroidota</taxon>
        <taxon>Flavobacteriia</taxon>
        <taxon>Flavobacteriales</taxon>
        <taxon>Flavobacteriaceae</taxon>
        <taxon>Marixanthomonas</taxon>
    </lineage>
</organism>
<evidence type="ECO:0000256" key="12">
    <source>
        <dbReference type="RuleBase" id="RU363002"/>
    </source>
</evidence>
<comment type="subcellular location">
    <subcellularLocation>
        <location evidence="12">Cell inner membrane</location>
        <topology evidence="12">Lipid-anchor</topology>
        <orientation evidence="12">Periplasmic side</orientation>
    </subcellularLocation>
</comment>
<dbReference type="Proteomes" id="UP000261082">
    <property type="component" value="Unassembled WGS sequence"/>
</dbReference>
<keyword evidence="5 10" id="KW-0479">Metal-binding</keyword>
<keyword evidence="4 10" id="KW-0808">Transferase</keyword>
<dbReference type="PANTHER" id="PTHR30040">
    <property type="entry name" value="THIAMINE BIOSYNTHESIS LIPOPROTEIN APBE"/>
    <property type="match status" value="1"/>
</dbReference>
<comment type="caution">
    <text evidence="13">The sequence shown here is derived from an EMBL/GenBank/DDBJ whole genome shotgun (WGS) entry which is preliminary data.</text>
</comment>
<feature type="binding site" evidence="11">
    <location>
        <position position="288"/>
    </location>
    <ligand>
        <name>Mg(2+)</name>
        <dbReference type="ChEBI" id="CHEBI:18420"/>
    </ligand>
</feature>
<dbReference type="RefSeq" id="WP_117158902.1">
    <property type="nucleotide sequence ID" value="NZ_QVID01000001.1"/>
</dbReference>
<dbReference type="InterPro" id="IPR024932">
    <property type="entry name" value="ApbE"/>
</dbReference>
<dbReference type="PANTHER" id="PTHR30040:SF2">
    <property type="entry name" value="FAD:PROTEIN FMN TRANSFERASE"/>
    <property type="match status" value="1"/>
</dbReference>
<keyword evidence="12" id="KW-0449">Lipoprotein</keyword>
<evidence type="ECO:0000256" key="5">
    <source>
        <dbReference type="ARBA" id="ARBA00022723"/>
    </source>
</evidence>
<keyword evidence="12" id="KW-0732">Signal</keyword>
<dbReference type="GO" id="GO:0016740">
    <property type="term" value="F:transferase activity"/>
    <property type="evidence" value="ECO:0007669"/>
    <property type="project" value="UniProtKB-UniRule"/>
</dbReference>
<evidence type="ECO:0000256" key="1">
    <source>
        <dbReference type="ARBA" id="ARBA00011955"/>
    </source>
</evidence>
<evidence type="ECO:0000256" key="11">
    <source>
        <dbReference type="PIRSR" id="PIRSR006268-2"/>
    </source>
</evidence>
<dbReference type="SUPFAM" id="SSF143631">
    <property type="entry name" value="ApbE-like"/>
    <property type="match status" value="1"/>
</dbReference>